<comment type="similarity">
    <text evidence="1">Belongs to the ComF/GntX family.</text>
</comment>
<evidence type="ECO:0000313" key="4">
    <source>
        <dbReference type="Proteomes" id="UP000238164"/>
    </source>
</evidence>
<dbReference type="GO" id="GO:0016757">
    <property type="term" value="F:glycosyltransferase activity"/>
    <property type="evidence" value="ECO:0007669"/>
    <property type="project" value="UniProtKB-KW"/>
</dbReference>
<keyword evidence="3" id="KW-0328">Glycosyltransferase</keyword>
<dbReference type="Gene3D" id="3.40.50.2020">
    <property type="match status" value="1"/>
</dbReference>
<protein>
    <submittedName>
        <fullName evidence="3">Phosphoribosyltransferase</fullName>
    </submittedName>
</protein>
<dbReference type="Proteomes" id="UP000238164">
    <property type="component" value="Chromosome 1"/>
</dbReference>
<organism evidence="3 4">
    <name type="scientific">Micropruina glycogenica</name>
    <dbReference type="NCBI Taxonomy" id="75385"/>
    <lineage>
        <taxon>Bacteria</taxon>
        <taxon>Bacillati</taxon>
        <taxon>Actinomycetota</taxon>
        <taxon>Actinomycetes</taxon>
        <taxon>Propionibacteriales</taxon>
        <taxon>Nocardioidaceae</taxon>
        <taxon>Micropruina</taxon>
    </lineage>
</organism>
<keyword evidence="4" id="KW-1185">Reference proteome</keyword>
<dbReference type="PANTHER" id="PTHR47505">
    <property type="entry name" value="DNA UTILIZATION PROTEIN YHGH"/>
    <property type="match status" value="1"/>
</dbReference>
<reference evidence="3 4" key="1">
    <citation type="submission" date="2018-02" db="EMBL/GenBank/DDBJ databases">
        <authorList>
            <person name="Cohen D.B."/>
            <person name="Kent A.D."/>
        </authorList>
    </citation>
    <scope>NUCLEOTIDE SEQUENCE [LARGE SCALE GENOMIC DNA]</scope>
    <source>
        <strain evidence="3">1</strain>
    </source>
</reference>
<proteinExistence type="inferred from homology"/>
<dbReference type="Pfam" id="PF00156">
    <property type="entry name" value="Pribosyltran"/>
    <property type="match status" value="1"/>
</dbReference>
<keyword evidence="3" id="KW-0808">Transferase</keyword>
<dbReference type="KEGG" id="mgg:MPLG2_1260"/>
<dbReference type="InterPro" id="IPR029057">
    <property type="entry name" value="PRTase-like"/>
</dbReference>
<feature type="domain" description="Phosphoribosyltransferase" evidence="2">
    <location>
        <begin position="198"/>
        <end position="239"/>
    </location>
</feature>
<dbReference type="InterPro" id="IPR051910">
    <property type="entry name" value="ComF/GntX_DNA_util-trans"/>
</dbReference>
<dbReference type="AlphaFoldDB" id="A0A2N9JFZ4"/>
<dbReference type="EMBL" id="LT985188">
    <property type="protein sequence ID" value="SPD86296.1"/>
    <property type="molecule type" value="Genomic_DNA"/>
</dbReference>
<name>A0A2N9JFZ4_9ACTN</name>
<evidence type="ECO:0000313" key="3">
    <source>
        <dbReference type="EMBL" id="SPD86296.1"/>
    </source>
</evidence>
<dbReference type="InterPro" id="IPR000836">
    <property type="entry name" value="PRTase_dom"/>
</dbReference>
<dbReference type="SUPFAM" id="SSF53271">
    <property type="entry name" value="PRTase-like"/>
    <property type="match status" value="1"/>
</dbReference>
<dbReference type="CDD" id="cd06223">
    <property type="entry name" value="PRTases_typeI"/>
    <property type="match status" value="1"/>
</dbReference>
<sequence length="240" mass="25212">MESRPRTSPARHDRWVVGWRELAAAAADLAWGGACAACGTPGPVVCPDCESRLRSLAPAAVTVRHGVPPTYARGAYADDLRAVILACKERQGLGLVPVLAELVTGSALALLRDRWVGGPVLVVPVPSARATRAARGFDLTGAMAGSLATFLRRRCELDARASKALRPVRRAADQAGLTIEQRALNRRSSLVARAGRPAQVLVVDDLITTGATLAEASRALRHAGHRMIGAAVVAATPRTT</sequence>
<dbReference type="PANTHER" id="PTHR47505:SF1">
    <property type="entry name" value="DNA UTILIZATION PROTEIN YHGH"/>
    <property type="match status" value="1"/>
</dbReference>
<gene>
    <name evidence="3" type="ORF">MPLG2_1260</name>
</gene>
<evidence type="ECO:0000259" key="2">
    <source>
        <dbReference type="Pfam" id="PF00156"/>
    </source>
</evidence>
<accession>A0A2N9JFZ4</accession>
<evidence type="ECO:0000256" key="1">
    <source>
        <dbReference type="ARBA" id="ARBA00008007"/>
    </source>
</evidence>